<protein>
    <submittedName>
        <fullName evidence="1">Uncharacterized protein</fullName>
    </submittedName>
</protein>
<name>A0ABR1Y3U2_9PEZI</name>
<gene>
    <name evidence="1" type="ORF">IWX90DRAFT_412361</name>
</gene>
<evidence type="ECO:0000313" key="2">
    <source>
        <dbReference type="Proteomes" id="UP001456524"/>
    </source>
</evidence>
<proteinExistence type="predicted"/>
<evidence type="ECO:0000313" key="1">
    <source>
        <dbReference type="EMBL" id="KAK8175856.1"/>
    </source>
</evidence>
<sequence>MAKNSKTYDCVATLLDSSHGVWSHQIASEAPDIAVGVEFSRSWFAKVPLVLISDSAMCLSPHQVIVFPNNRLADNCETLLIRRQFAAPFSLFLSVLRRIGIEIRVAHLSIDTTWIIWNHHKWSKRNRIEFLFRYLYYLDNGQSSIAFHANRRQSPRSSDAFHLELPETIPPHRLTKTAEHLRWSKQLPIVRDSHLAVYDQPHHRLTWKHGCVSLGKDGELCRELRKPSPFHSLGPHFQFYRPRILILESMFTRLEFDCECLLELSAGPQSISSAMTTRRLRTTTEKAEVHGWSLSRQSDCLEDI</sequence>
<organism evidence="1 2">
    <name type="scientific">Phyllosticta citrichinensis</name>
    <dbReference type="NCBI Taxonomy" id="1130410"/>
    <lineage>
        <taxon>Eukaryota</taxon>
        <taxon>Fungi</taxon>
        <taxon>Dikarya</taxon>
        <taxon>Ascomycota</taxon>
        <taxon>Pezizomycotina</taxon>
        <taxon>Dothideomycetes</taxon>
        <taxon>Dothideomycetes incertae sedis</taxon>
        <taxon>Botryosphaeriales</taxon>
        <taxon>Phyllostictaceae</taxon>
        <taxon>Phyllosticta</taxon>
    </lineage>
</organism>
<dbReference type="EMBL" id="JBBWUH010000002">
    <property type="protein sequence ID" value="KAK8175856.1"/>
    <property type="molecule type" value="Genomic_DNA"/>
</dbReference>
<comment type="caution">
    <text evidence="1">The sequence shown here is derived from an EMBL/GenBank/DDBJ whole genome shotgun (WGS) entry which is preliminary data.</text>
</comment>
<accession>A0ABR1Y3U2</accession>
<dbReference type="Proteomes" id="UP001456524">
    <property type="component" value="Unassembled WGS sequence"/>
</dbReference>
<keyword evidence="2" id="KW-1185">Reference proteome</keyword>
<reference evidence="1 2" key="1">
    <citation type="journal article" date="2022" name="G3 (Bethesda)">
        <title>Enemy or ally: a genomic approach to elucidate the lifestyle of Phyllosticta citrichinaensis.</title>
        <authorList>
            <person name="Buijs V.A."/>
            <person name="Groenewald J.Z."/>
            <person name="Haridas S."/>
            <person name="LaButti K.M."/>
            <person name="Lipzen A."/>
            <person name="Martin F.M."/>
            <person name="Barry K."/>
            <person name="Grigoriev I.V."/>
            <person name="Crous P.W."/>
            <person name="Seidl M.F."/>
        </authorList>
    </citation>
    <scope>NUCLEOTIDE SEQUENCE [LARGE SCALE GENOMIC DNA]</scope>
    <source>
        <strain evidence="1 2">CBS 129764</strain>
    </source>
</reference>